<dbReference type="SUPFAM" id="SSF52009">
    <property type="entry name" value="Phosphohistidine domain"/>
    <property type="match status" value="1"/>
</dbReference>
<sequence>MSNDKQKFVYLFSEGNAQMRNLLGGKGANLAEMTNIGLPIPQGFTVTTEACIKYYDDGRRISEEIISQIYENLNKLEKITGKEFGNPENPLLVSVRSGARASMPGMMDTILNLGLNDETVAGIARLSNNERFAYDSYRRFIQMFSDVVMEIDKNLFEKILDEIKEERGARLDTDLNAEDLKEVVKRFKDLYKEEKGEDFPSDPKHQLIEAIKAVFRSWENPRAIVYRRLNDIPSTWGTAVNVQQMVFGNMGETSGTGVAFTRNPATGENKIFGEFLMNAQGEDVVAGIRTPQDIESLQKVMPECYEEFMKIANILEKHYKDMQDMEFTIEQGKLYFLQTRNGKRTAQAALRIAVEMVEEGLITKEEAILKVDPKQLDQLLHPTFEVKELKNAKEIAKGLPASPGAACGKVYFTADEAKIRRAQGEKVVLVRIETSPEDIEGMVAAEGILTARGGMTSHAAVVARGMGKCCVAGCGDIKINEEEKYFTVNGVKVNEGDYISIDGTTGKVYGHAIKTVEPEISGYFGTFMSWADEIRVLKVRTNADTPKDAAQAVKFGAEGIGLCRTEHMFFEEDRIPAVREMIVAKDEEARRKALDKLLPMQRKDFIGIYEAMEERPVTIRLLDPPLHEFLPHDKEDIEELAKNMGLTYEELFSTVESLKEFNPMLGHRGCRLAVTYPEIAEMQTRAIIEAAIEVHRRHGYNIKPEIMIPLVGELKELKFVKEVVIRTADEVIASSDVKIEYMVGTMIEVPRAALTADEIAKEAEFFSFGTNDLTQMTFGFSRDDAGKFLKDYYDKKIFEFDPFQKLDQTGVGKLVKMAVELGKTVRPNIKLGICGEHGGEPSSVEFCHITGLNYVSCSPFRVPIARLAAAQAQAKNPR</sequence>
<feature type="domain" description="Pyruvate phosphate dikinase AMP/ATP-binding" evidence="16">
    <location>
        <begin position="61"/>
        <end position="295"/>
    </location>
</feature>
<feature type="binding site" evidence="13">
    <location>
        <position position="770"/>
    </location>
    <ligand>
        <name>substrate</name>
    </ligand>
</feature>
<dbReference type="SUPFAM" id="SSF51621">
    <property type="entry name" value="Phosphoenolpyruvate/pyruvate domain"/>
    <property type="match status" value="1"/>
</dbReference>
<dbReference type="SUPFAM" id="SSF56059">
    <property type="entry name" value="Glutathione synthetase ATP-binding domain-like"/>
    <property type="match status" value="1"/>
</dbReference>
<dbReference type="InterPro" id="IPR010121">
    <property type="entry name" value="Pyruvate_phosphate_dikinase"/>
</dbReference>
<dbReference type="OrthoDB" id="9765468at2"/>
<evidence type="ECO:0000256" key="14">
    <source>
        <dbReference type="PIRSR" id="PIRSR000853-3"/>
    </source>
</evidence>
<feature type="binding site" evidence="13">
    <location>
        <position position="748"/>
    </location>
    <ligand>
        <name>substrate</name>
    </ligand>
</feature>
<evidence type="ECO:0000256" key="13">
    <source>
        <dbReference type="PIRSR" id="PIRSR000853-2"/>
    </source>
</evidence>
<dbReference type="InterPro" id="IPR002192">
    <property type="entry name" value="PPDK_AMP/ATP-bd"/>
</dbReference>
<evidence type="ECO:0000313" key="19">
    <source>
        <dbReference type="Proteomes" id="UP000019681"/>
    </source>
</evidence>
<dbReference type="RefSeq" id="WP_035380261.1">
    <property type="nucleotide sequence ID" value="NZ_AZQP01000028.1"/>
</dbReference>
<keyword evidence="8 18" id="KW-0418">Kinase</keyword>
<evidence type="ECO:0000256" key="2">
    <source>
        <dbReference type="ARBA" id="ARBA00007837"/>
    </source>
</evidence>
<dbReference type="InterPro" id="IPR000121">
    <property type="entry name" value="PEP_util_C"/>
</dbReference>
<feature type="domain" description="PEP-utilising enzyme C-terminal" evidence="17">
    <location>
        <begin position="522"/>
        <end position="873"/>
    </location>
</feature>
<comment type="similarity">
    <text evidence="2 11">Belongs to the PEP-utilizing enzyme family.</text>
</comment>
<evidence type="ECO:0000256" key="10">
    <source>
        <dbReference type="ARBA" id="ARBA00022842"/>
    </source>
</evidence>
<dbReference type="NCBIfam" id="NF004531">
    <property type="entry name" value="PRK05878.1"/>
    <property type="match status" value="1"/>
</dbReference>
<evidence type="ECO:0000256" key="3">
    <source>
        <dbReference type="ARBA" id="ARBA00011994"/>
    </source>
</evidence>
<protein>
    <recommendedName>
        <fullName evidence="4 11">Pyruvate, phosphate dikinase</fullName>
        <ecNumber evidence="3 11">2.7.9.1</ecNumber>
    </recommendedName>
</protein>
<feature type="binding site" evidence="13">
    <location>
        <position position="771"/>
    </location>
    <ligand>
        <name>substrate</name>
    </ligand>
</feature>
<dbReference type="GO" id="GO:0016301">
    <property type="term" value="F:kinase activity"/>
    <property type="evidence" value="ECO:0007669"/>
    <property type="project" value="UniProtKB-UniRule"/>
</dbReference>
<dbReference type="PANTHER" id="PTHR22931:SF9">
    <property type="entry name" value="PYRUVATE, PHOSPHATE DIKINASE 1, CHLOROPLASTIC"/>
    <property type="match status" value="1"/>
</dbReference>
<dbReference type="Gene3D" id="3.30.470.20">
    <property type="entry name" value="ATP-grasp fold, B domain"/>
    <property type="match status" value="1"/>
</dbReference>
<evidence type="ECO:0000256" key="6">
    <source>
        <dbReference type="ARBA" id="ARBA00022723"/>
    </source>
</evidence>
<evidence type="ECO:0000256" key="5">
    <source>
        <dbReference type="ARBA" id="ARBA00022679"/>
    </source>
</evidence>
<comment type="catalytic activity">
    <reaction evidence="11">
        <text>pyruvate + phosphate + ATP = phosphoenolpyruvate + AMP + diphosphate + H(+)</text>
        <dbReference type="Rhea" id="RHEA:10756"/>
        <dbReference type="ChEBI" id="CHEBI:15361"/>
        <dbReference type="ChEBI" id="CHEBI:15378"/>
        <dbReference type="ChEBI" id="CHEBI:30616"/>
        <dbReference type="ChEBI" id="CHEBI:33019"/>
        <dbReference type="ChEBI" id="CHEBI:43474"/>
        <dbReference type="ChEBI" id="CHEBI:58702"/>
        <dbReference type="ChEBI" id="CHEBI:456215"/>
        <dbReference type="EC" id="2.7.9.1"/>
    </reaction>
</comment>
<dbReference type="Gene3D" id="3.50.30.10">
    <property type="entry name" value="Phosphohistidine domain"/>
    <property type="match status" value="1"/>
</dbReference>
<dbReference type="InterPro" id="IPR008279">
    <property type="entry name" value="PEP-util_enz_mobile_dom"/>
</dbReference>
<dbReference type="GO" id="GO:0046872">
    <property type="term" value="F:metal ion binding"/>
    <property type="evidence" value="ECO:0007669"/>
    <property type="project" value="UniProtKB-UniRule"/>
</dbReference>
<name>A0A017RTQ7_9CLOT</name>
<dbReference type="Pfam" id="PF01326">
    <property type="entry name" value="PPDK_N"/>
    <property type="match status" value="2"/>
</dbReference>
<feature type="domain" description="PEP-utilising enzyme mobile" evidence="15">
    <location>
        <begin position="425"/>
        <end position="506"/>
    </location>
</feature>
<dbReference type="EC" id="2.7.9.1" evidence="3 11"/>
<dbReference type="NCBIfam" id="TIGR01828">
    <property type="entry name" value="pyru_phos_dikin"/>
    <property type="match status" value="1"/>
</dbReference>
<feature type="active site" description="Tele-phosphohistidine intermediate" evidence="12">
    <location>
        <position position="458"/>
    </location>
</feature>
<feature type="binding site" evidence="13">
    <location>
        <position position="769"/>
    </location>
    <ligand>
        <name>substrate</name>
    </ligand>
</feature>
<dbReference type="STRING" id="1403537.Q428_09615"/>
<feature type="active site" description="Proton donor" evidence="12">
    <location>
        <position position="834"/>
    </location>
</feature>
<dbReference type="InterPro" id="IPR015813">
    <property type="entry name" value="Pyrv/PenolPyrv_kinase-like_dom"/>
</dbReference>
<feature type="domain" description="Pyruvate phosphate dikinase AMP/ATP-binding" evidence="16">
    <location>
        <begin position="303"/>
        <end position="359"/>
    </location>
</feature>
<keyword evidence="5" id="KW-0808">Transferase</keyword>
<dbReference type="Gene3D" id="1.10.189.10">
    <property type="entry name" value="Pyruvate Phosphate Dikinase, domain 2"/>
    <property type="match status" value="1"/>
</dbReference>
<dbReference type="AlphaFoldDB" id="A0A017RTQ7"/>
<reference evidence="18 19" key="1">
    <citation type="journal article" date="2014" name="Genome Announc.">
        <title>Draft Genome Sequence of Fervidicella metallireducens Strain AeBT, an Iron-Reducing Thermoanaerobe from the Great Artesian Basin.</title>
        <authorList>
            <person name="Patel B.K."/>
        </authorList>
    </citation>
    <scope>NUCLEOTIDE SEQUENCE [LARGE SCALE GENOMIC DNA]</scope>
    <source>
        <strain evidence="18 19">AeB</strain>
    </source>
</reference>
<dbReference type="PANTHER" id="PTHR22931">
    <property type="entry name" value="PHOSPHOENOLPYRUVATE DIKINASE-RELATED"/>
    <property type="match status" value="1"/>
</dbReference>
<dbReference type="Proteomes" id="UP000019681">
    <property type="component" value="Unassembled WGS sequence"/>
</dbReference>
<evidence type="ECO:0000259" key="15">
    <source>
        <dbReference type="Pfam" id="PF00391"/>
    </source>
</evidence>
<feature type="binding site" evidence="14">
    <location>
        <position position="772"/>
    </location>
    <ligand>
        <name>Mg(2+)</name>
        <dbReference type="ChEBI" id="CHEBI:18420"/>
    </ligand>
</feature>
<evidence type="ECO:0000256" key="9">
    <source>
        <dbReference type="ARBA" id="ARBA00022840"/>
    </source>
</evidence>
<dbReference type="InterPro" id="IPR013815">
    <property type="entry name" value="ATP_grasp_subdomain_1"/>
</dbReference>
<evidence type="ECO:0000256" key="7">
    <source>
        <dbReference type="ARBA" id="ARBA00022741"/>
    </source>
</evidence>
<proteinExistence type="inferred from homology"/>
<comment type="caution">
    <text evidence="18">The sequence shown here is derived from an EMBL/GenBank/DDBJ whole genome shotgun (WGS) entry which is preliminary data.</text>
</comment>
<keyword evidence="9" id="KW-0067">ATP-binding</keyword>
<dbReference type="InterPro" id="IPR036637">
    <property type="entry name" value="Phosphohistidine_dom_sf"/>
</dbReference>
<dbReference type="Gene3D" id="3.20.20.60">
    <property type="entry name" value="Phosphoenolpyruvate-binding domains"/>
    <property type="match status" value="1"/>
</dbReference>
<dbReference type="EMBL" id="AZQP01000028">
    <property type="protein sequence ID" value="EYE88128.1"/>
    <property type="molecule type" value="Genomic_DNA"/>
</dbReference>
<gene>
    <name evidence="18" type="ORF">Q428_09615</name>
</gene>
<dbReference type="InterPro" id="IPR040442">
    <property type="entry name" value="Pyrv_kinase-like_dom_sf"/>
</dbReference>
<dbReference type="Pfam" id="PF00391">
    <property type="entry name" value="PEP-utilizers"/>
    <property type="match status" value="1"/>
</dbReference>
<feature type="binding site" evidence="13">
    <location>
        <position position="620"/>
    </location>
    <ligand>
        <name>substrate</name>
    </ligand>
</feature>
<evidence type="ECO:0000259" key="17">
    <source>
        <dbReference type="Pfam" id="PF02896"/>
    </source>
</evidence>
<dbReference type="Pfam" id="PF02896">
    <property type="entry name" value="PEP-utilizers_C"/>
    <property type="match status" value="1"/>
</dbReference>
<dbReference type="GO" id="GO:0005524">
    <property type="term" value="F:ATP binding"/>
    <property type="evidence" value="ECO:0007669"/>
    <property type="project" value="UniProtKB-UniRule"/>
</dbReference>
<evidence type="ECO:0000256" key="1">
    <source>
        <dbReference type="ARBA" id="ARBA00001946"/>
    </source>
</evidence>
<keyword evidence="18" id="KW-0670">Pyruvate</keyword>
<evidence type="ECO:0000256" key="12">
    <source>
        <dbReference type="PIRSR" id="PIRSR000853-1"/>
    </source>
</evidence>
<keyword evidence="10 14" id="KW-0460">Magnesium</keyword>
<dbReference type="Gene3D" id="3.30.1490.20">
    <property type="entry name" value="ATP-grasp fold, A domain"/>
    <property type="match status" value="1"/>
</dbReference>
<evidence type="ECO:0000256" key="11">
    <source>
        <dbReference type="PIRNR" id="PIRNR000853"/>
    </source>
</evidence>
<feature type="binding site" evidence="13">
    <location>
        <position position="564"/>
    </location>
    <ligand>
        <name>substrate</name>
    </ligand>
</feature>
<dbReference type="PROSITE" id="PS00370">
    <property type="entry name" value="PEP_ENZYMES_PHOS_SITE"/>
    <property type="match status" value="1"/>
</dbReference>
<accession>A0A017RTQ7</accession>
<dbReference type="GO" id="GO:0050242">
    <property type="term" value="F:pyruvate, phosphate dikinase activity"/>
    <property type="evidence" value="ECO:0007669"/>
    <property type="project" value="UniProtKB-UniRule"/>
</dbReference>
<dbReference type="InterPro" id="IPR023151">
    <property type="entry name" value="PEP_util_CS"/>
</dbReference>
<keyword evidence="19" id="KW-1185">Reference proteome</keyword>
<dbReference type="InterPro" id="IPR018274">
    <property type="entry name" value="PEP_util_AS"/>
</dbReference>
<comment type="cofactor">
    <cofactor evidence="1 11 14">
        <name>Mg(2+)</name>
        <dbReference type="ChEBI" id="CHEBI:18420"/>
    </cofactor>
</comment>
<organism evidence="18 19">
    <name type="scientific">Fervidicella metallireducens AeB</name>
    <dbReference type="NCBI Taxonomy" id="1403537"/>
    <lineage>
        <taxon>Bacteria</taxon>
        <taxon>Bacillati</taxon>
        <taxon>Bacillota</taxon>
        <taxon>Clostridia</taxon>
        <taxon>Eubacteriales</taxon>
        <taxon>Clostridiaceae</taxon>
        <taxon>Fervidicella</taxon>
    </lineage>
</organism>
<evidence type="ECO:0000256" key="8">
    <source>
        <dbReference type="ARBA" id="ARBA00022777"/>
    </source>
</evidence>
<evidence type="ECO:0000256" key="4">
    <source>
        <dbReference type="ARBA" id="ARBA00020138"/>
    </source>
</evidence>
<dbReference type="PROSITE" id="PS00742">
    <property type="entry name" value="PEP_ENZYMES_2"/>
    <property type="match status" value="1"/>
</dbReference>
<feature type="binding site" evidence="13">
    <location>
        <position position="772"/>
    </location>
    <ligand>
        <name>substrate</name>
    </ligand>
</feature>
<evidence type="ECO:0000259" key="16">
    <source>
        <dbReference type="Pfam" id="PF01326"/>
    </source>
</evidence>
<dbReference type="PIRSF" id="PIRSF000853">
    <property type="entry name" value="PPDK"/>
    <property type="match status" value="1"/>
</dbReference>
<keyword evidence="7" id="KW-0547">Nucleotide-binding</keyword>
<keyword evidence="6 14" id="KW-0479">Metal-binding</keyword>
<dbReference type="Gene3D" id="1.20.80.30">
    <property type="match status" value="1"/>
</dbReference>
<evidence type="ECO:0000313" key="18">
    <source>
        <dbReference type="EMBL" id="EYE88128.1"/>
    </source>
</evidence>
<feature type="binding site" evidence="14">
    <location>
        <position position="748"/>
    </location>
    <ligand>
        <name>Mg(2+)</name>
        <dbReference type="ChEBI" id="CHEBI:18420"/>
    </ligand>
</feature>